<dbReference type="AlphaFoldDB" id="A0A8J2JLF5"/>
<evidence type="ECO:0000256" key="3">
    <source>
        <dbReference type="ARBA" id="ARBA00022840"/>
    </source>
</evidence>
<sequence length="966" mass="110667">MVFKNSADSYKVTDEILAVQNVKTNTPLETKHVHNKKTTSFKDNWKKDKQMAVQAHVCSETPETSTILSGQSSDTKRTTEVSKSFGSDLHCEHSQPSHPADVIPKSSAVNQEARSGPSKPTGFRNNWNKLERKKDPVLIARQHEQEFVESLDQKLKDLSIKQLVDLSVEDLFTAISTGILASTTSFADLHSLVENSFGYLKRNALSWEKRFDDHVCLPDSEIKNCLENYKHIVLQIPQDIPAKLRSNVTHLVERYAKEYEDRNTEIRRMEAQAVDALTRKAVDYYSEEMKYVIGGKCFDHNVIMQLHEQISEETHDLFLKSAALKHAHWEHMYKRILTEKIDREKKLCISLNDNNSRFLDSNLDKIKEDSVKYYKISLDDEKKKREFNPKSSRTLDIYNDAVTSAHEAAMKFFRQEIETKIGKQRGATIENYQDHFQKEIDYISRTERVEILEVQRHEEQLVKQKELASRQTKSHPEDQKHSSGGRDSRSQLAADTAHVQKVHVKPDCSSTDPSARHHGGRLSRFAVAPLPTCELAIHFGLNRTLAGIYLPGTENFQLLADVENCLYFEGEELLAHKTEYRQDNGTETSFKSFILEHPINRVHNIHIKGKEYDLRIEDFISYLFAHIKWRVERQISVTFANCVVCVPQCLNDIQIKAIQDGAMLAGFSEFKIINDTNAIALDYAMKSGFQGGDIVAVNTTEGFIDAAYFTIENGFIKRKAISGSYFIPEVEHSWWRNALSLSYWLGSEKKTDAIKTTLKFKQEKKNKRDIKCDLSHLVIVGKGEFVNKIVSIMIPSYKSIDCVDEDIPIKGAAVLARLQDFKFRKFDDPVCKLWLECNPPKNLGKHVKNFKDYLLSPCTSYPTFPNKPTTTKGINLNDGAFKTRIQNFLFKISKELHVQTMNILAYAKSLRLRVHDTQAHSDLKMQSLQEIDDIITKIQNSKITEDTSNLKGYLECTANNFFRVTT</sequence>
<feature type="compositionally biased region" description="Basic and acidic residues" evidence="4">
    <location>
        <begin position="462"/>
        <end position="489"/>
    </location>
</feature>
<comment type="caution">
    <text evidence="5">The sequence shown here is derived from an EMBL/GenBank/DDBJ whole genome shotgun (WGS) entry which is preliminary data.</text>
</comment>
<organism evidence="5 6">
    <name type="scientific">Allacma fusca</name>
    <dbReference type="NCBI Taxonomy" id="39272"/>
    <lineage>
        <taxon>Eukaryota</taxon>
        <taxon>Metazoa</taxon>
        <taxon>Ecdysozoa</taxon>
        <taxon>Arthropoda</taxon>
        <taxon>Hexapoda</taxon>
        <taxon>Collembola</taxon>
        <taxon>Symphypleona</taxon>
        <taxon>Sminthuridae</taxon>
        <taxon>Allacma</taxon>
    </lineage>
</organism>
<name>A0A8J2JLF5_9HEXA</name>
<evidence type="ECO:0000313" key="5">
    <source>
        <dbReference type="EMBL" id="CAG7721177.1"/>
    </source>
</evidence>
<proteinExistence type="inferred from homology"/>
<feature type="region of interest" description="Disordered" evidence="4">
    <location>
        <begin position="83"/>
        <end position="127"/>
    </location>
</feature>
<dbReference type="Proteomes" id="UP000708208">
    <property type="component" value="Unassembled WGS sequence"/>
</dbReference>
<feature type="region of interest" description="Disordered" evidence="4">
    <location>
        <begin position="462"/>
        <end position="519"/>
    </location>
</feature>
<reference evidence="5" key="1">
    <citation type="submission" date="2021-06" db="EMBL/GenBank/DDBJ databases">
        <authorList>
            <person name="Hodson N. C."/>
            <person name="Mongue J. A."/>
            <person name="Jaron S. K."/>
        </authorList>
    </citation>
    <scope>NUCLEOTIDE SEQUENCE</scope>
</reference>
<comment type="similarity">
    <text evidence="1">Belongs to the heat shock protein 70 family.</text>
</comment>
<dbReference type="Pfam" id="PF00012">
    <property type="entry name" value="HSP70"/>
    <property type="match status" value="1"/>
</dbReference>
<evidence type="ECO:0000256" key="4">
    <source>
        <dbReference type="SAM" id="MobiDB-lite"/>
    </source>
</evidence>
<dbReference type="GO" id="GO:0140662">
    <property type="term" value="F:ATP-dependent protein folding chaperone"/>
    <property type="evidence" value="ECO:0007669"/>
    <property type="project" value="InterPro"/>
</dbReference>
<dbReference type="EMBL" id="CAJVCH010077236">
    <property type="protein sequence ID" value="CAG7721177.1"/>
    <property type="molecule type" value="Genomic_DNA"/>
</dbReference>
<protein>
    <submittedName>
        <fullName evidence="5">Uncharacterized protein</fullName>
    </submittedName>
</protein>
<evidence type="ECO:0000256" key="1">
    <source>
        <dbReference type="ARBA" id="ARBA00007381"/>
    </source>
</evidence>
<evidence type="ECO:0000256" key="2">
    <source>
        <dbReference type="ARBA" id="ARBA00022741"/>
    </source>
</evidence>
<dbReference type="InterPro" id="IPR013126">
    <property type="entry name" value="Hsp_70_fam"/>
</dbReference>
<gene>
    <name evidence="5" type="ORF">AFUS01_LOCUS10411</name>
</gene>
<accession>A0A8J2JLF5</accession>
<evidence type="ECO:0000313" key="6">
    <source>
        <dbReference type="Proteomes" id="UP000708208"/>
    </source>
</evidence>
<keyword evidence="3" id="KW-0067">ATP-binding</keyword>
<keyword evidence="6" id="KW-1185">Reference proteome</keyword>
<keyword evidence="2" id="KW-0547">Nucleotide-binding</keyword>
<dbReference type="GO" id="GO:0005524">
    <property type="term" value="F:ATP binding"/>
    <property type="evidence" value="ECO:0007669"/>
    <property type="project" value="UniProtKB-KW"/>
</dbReference>